<proteinExistence type="predicted"/>
<name>A0AC58LLT6_CASCN</name>
<dbReference type="RefSeq" id="XP_073918124.1">
    <property type="nucleotide sequence ID" value="XM_074062023.1"/>
</dbReference>
<protein>
    <submittedName>
        <fullName evidence="2">Apoptosis-enhancing nuclease isoform X1</fullName>
    </submittedName>
</protein>
<keyword evidence="1" id="KW-1185">Reference proteome</keyword>
<accession>A0AC58LLT6</accession>
<sequence>MVLGEAPESAQCPSRTTMNADDVVRWKHKNRSRQHQRLMAHKALLQEQGLLSLLPGPGSSQTPGTEAASSRGWHPQAGAGVGGLCSRRRTPREAPGPLPSKCVAIDCEMVGTGPRGRVSELARCSVVSYHGDVLYDKYIRPELPIVDYRTRWSGITRKHMHKAIPFQVAQKEILKLLKGKVVVGHALHNDFQVLKYVHPRSQTRDTTYVPNLLSPPSLHSRARVSLKDLALQLLHKKIQAALMFLHPSPVSTAQRWPQVFCPICVLPLLCIPGGCCPIPQPHLEVGQHGHSSVEDAMTAMELYRLVEVQWERQEASRPWAHPEDKGPDSSTDMEQYMEDKYWPEELAQGPRGGTEEAEGSRE</sequence>
<organism evidence="1 2">
    <name type="scientific">Castor canadensis</name>
    <name type="common">American beaver</name>
    <dbReference type="NCBI Taxonomy" id="51338"/>
    <lineage>
        <taxon>Eukaryota</taxon>
        <taxon>Metazoa</taxon>
        <taxon>Chordata</taxon>
        <taxon>Craniata</taxon>
        <taxon>Vertebrata</taxon>
        <taxon>Euteleostomi</taxon>
        <taxon>Mammalia</taxon>
        <taxon>Eutheria</taxon>
        <taxon>Euarchontoglires</taxon>
        <taxon>Glires</taxon>
        <taxon>Rodentia</taxon>
        <taxon>Castorimorpha</taxon>
        <taxon>Castoridae</taxon>
        <taxon>Castor</taxon>
    </lineage>
</organism>
<evidence type="ECO:0000313" key="2">
    <source>
        <dbReference type="RefSeq" id="XP_073918124.1"/>
    </source>
</evidence>
<dbReference type="Proteomes" id="UP001732720">
    <property type="component" value="Chromosome 19"/>
</dbReference>
<evidence type="ECO:0000313" key="1">
    <source>
        <dbReference type="Proteomes" id="UP001732720"/>
    </source>
</evidence>
<reference evidence="2" key="1">
    <citation type="submission" date="2025-08" db="UniProtKB">
        <authorList>
            <consortium name="RefSeq"/>
        </authorList>
    </citation>
    <scope>IDENTIFICATION</scope>
</reference>
<gene>
    <name evidence="2" type="primary">Aen</name>
</gene>